<dbReference type="PROSITE" id="PS50089">
    <property type="entry name" value="ZF_RING_2"/>
    <property type="match status" value="1"/>
</dbReference>
<name>A0A6C0D0E1_9ZZZZ</name>
<organism evidence="2">
    <name type="scientific">viral metagenome</name>
    <dbReference type="NCBI Taxonomy" id="1070528"/>
    <lineage>
        <taxon>unclassified sequences</taxon>
        <taxon>metagenomes</taxon>
        <taxon>organismal metagenomes</taxon>
    </lineage>
</organism>
<dbReference type="InterPro" id="IPR001841">
    <property type="entry name" value="Znf_RING"/>
</dbReference>
<feature type="domain" description="RING-type" evidence="1">
    <location>
        <begin position="135"/>
        <end position="174"/>
    </location>
</feature>
<reference evidence="2" key="1">
    <citation type="journal article" date="2020" name="Nature">
        <title>Giant virus diversity and host interactions through global metagenomics.</title>
        <authorList>
            <person name="Schulz F."/>
            <person name="Roux S."/>
            <person name="Paez-Espino D."/>
            <person name="Jungbluth S."/>
            <person name="Walsh D.A."/>
            <person name="Denef V.J."/>
            <person name="McMahon K.D."/>
            <person name="Konstantinidis K.T."/>
            <person name="Eloe-Fadrosh E.A."/>
            <person name="Kyrpides N.C."/>
            <person name="Woyke T."/>
        </authorList>
    </citation>
    <scope>NUCLEOTIDE SEQUENCE</scope>
    <source>
        <strain evidence="2">GVMAG-M-3300023174-104</strain>
    </source>
</reference>
<dbReference type="InterPro" id="IPR013083">
    <property type="entry name" value="Znf_RING/FYVE/PHD"/>
</dbReference>
<evidence type="ECO:0000259" key="1">
    <source>
        <dbReference type="PROSITE" id="PS50089"/>
    </source>
</evidence>
<proteinExistence type="predicted"/>
<protein>
    <recommendedName>
        <fullName evidence="1">RING-type domain-containing protein</fullName>
    </recommendedName>
</protein>
<dbReference type="SUPFAM" id="SSF57850">
    <property type="entry name" value="RING/U-box"/>
    <property type="match status" value="1"/>
</dbReference>
<dbReference type="Gene3D" id="3.30.40.10">
    <property type="entry name" value="Zinc/RING finger domain, C3HC4 (zinc finger)"/>
    <property type="match status" value="1"/>
</dbReference>
<dbReference type="AlphaFoldDB" id="A0A6C0D0E1"/>
<accession>A0A6C0D0E1</accession>
<dbReference type="Pfam" id="PF13920">
    <property type="entry name" value="zf-C3HC4_3"/>
    <property type="match status" value="1"/>
</dbReference>
<sequence length="178" mass="21049">MDVYIGLNYEWFHIVNVKYYRSILLINVVDQQMQCKKTNSITILMENPRTNIELVSAVFYFYFQDWPQTGSMGQVISKCTILYTTDNKQNQETFPCILFLKGQHLEEILVYLPVRPTDFLRELKYHFYPTRLGSCVVCLEDNTNVVNVHANDYAHEMCNECLLKLKKRECPICREEII</sequence>
<evidence type="ECO:0000313" key="2">
    <source>
        <dbReference type="EMBL" id="QHT10031.1"/>
    </source>
</evidence>
<dbReference type="EMBL" id="MN739518">
    <property type="protein sequence ID" value="QHT10031.1"/>
    <property type="molecule type" value="Genomic_DNA"/>
</dbReference>